<proteinExistence type="predicted"/>
<protein>
    <recommendedName>
        <fullName evidence="6">BIG2 domain-containing protein</fullName>
    </recommendedName>
</protein>
<feature type="signal peptide" evidence="1">
    <location>
        <begin position="1"/>
        <end position="30"/>
    </location>
</feature>
<dbReference type="KEGG" id="rlc:K227x_08370"/>
<feature type="chain" id="PRO_5021934467" description="BIG2 domain-containing protein" evidence="1">
    <location>
        <begin position="31"/>
        <end position="944"/>
    </location>
</feature>
<dbReference type="Proteomes" id="UP000318538">
    <property type="component" value="Chromosome"/>
</dbReference>
<dbReference type="InterPro" id="IPR022655">
    <property type="entry name" value="DUF1553"/>
</dbReference>
<evidence type="ECO:0008006" key="6">
    <source>
        <dbReference type="Google" id="ProtNLM"/>
    </source>
</evidence>
<organism evidence="4 5">
    <name type="scientific">Rubripirellula lacrimiformis</name>
    <dbReference type="NCBI Taxonomy" id="1930273"/>
    <lineage>
        <taxon>Bacteria</taxon>
        <taxon>Pseudomonadati</taxon>
        <taxon>Planctomycetota</taxon>
        <taxon>Planctomycetia</taxon>
        <taxon>Pirellulales</taxon>
        <taxon>Pirellulaceae</taxon>
        <taxon>Rubripirellula</taxon>
    </lineage>
</organism>
<evidence type="ECO:0000313" key="4">
    <source>
        <dbReference type="EMBL" id="QDT02460.1"/>
    </source>
</evidence>
<dbReference type="Gene3D" id="2.60.40.1080">
    <property type="match status" value="1"/>
</dbReference>
<gene>
    <name evidence="4" type="ORF">K227x_08370</name>
</gene>
<evidence type="ECO:0000313" key="5">
    <source>
        <dbReference type="Proteomes" id="UP000318538"/>
    </source>
</evidence>
<dbReference type="PANTHER" id="PTHR35889">
    <property type="entry name" value="CYCLOINULO-OLIGOSACCHARIDE FRUCTANOTRANSFERASE-RELATED"/>
    <property type="match status" value="1"/>
</dbReference>
<keyword evidence="1" id="KW-0732">Signal</keyword>
<name>A0A517N5P1_9BACT</name>
<evidence type="ECO:0000259" key="2">
    <source>
        <dbReference type="Pfam" id="PF07583"/>
    </source>
</evidence>
<dbReference type="Pfam" id="PF07583">
    <property type="entry name" value="PSCyt2"/>
    <property type="match status" value="1"/>
</dbReference>
<accession>A0A517N5P1</accession>
<evidence type="ECO:0000256" key="1">
    <source>
        <dbReference type="SAM" id="SignalP"/>
    </source>
</evidence>
<sequence precursor="true">MKPMHLKTLLCLIAMGLVSTGLLVSSQALADPVSPSTKIADRSLPSSTIDGKALDPLSKRFATSATDEVPDFQRHVVPLMGRLGCNGRACHGSFQGRGGFQLSLFGYDFSADHLALLDDATGRVDVNDVDESLILAKPLDADLHEGGKRFDAGSWQHHVLRQWIAKGAPYTNQTPQTLTRLEITPAEIRFGGAGESIHLRAVAHWQDGSKEDVTELCRFSSNDDSIAAIDKDGLLQSGETGDTHVVVYYDNAVVPVPVMRPVGSTTDPTIYDHPIDRLVVQKLNKLGIQAAGDCTDSEFIRRASLDITGILPSADTVREFLSDTSPDKRETLIDELLDSPGYAAWWATRLSDWTGNSDEQLNNVLPIRSVAGKLWYQWLRKRLELNVPYDELVEGIVTAESRQSGESYRDYCEAMTKACKPGNEELFAEREGLPLYWARRNFQTPDDRAIGFAYTFLGVRIECAQCHKHPFDQWSKDDFEQFSKVFSPIRANANQVANENRKVRDELLAEITDGEKLTGGALRRAVYSAAGDGKVVPFGELTINTRGASDRVLKARAKAKKNGQKLKPLNLPTGKILGQAEPITLDKDPRPELMAWLRSPDNPYFAKAIVNRVWSNYFGIGIVDPSDDMNLANPPNNAALLDDLSQQFIANGYDLRWLHRTITTSQTYQRSSETNPTNVRDQTNFSRHVPRRLPAEVVYDAVILATGSDKQAEQMRTELDSMAIADGKPRLRNRQDFALEVFGQSIRESNCDCDRSDSPSLLQSIYLRNDSDMYKRLAAKEGWVQQACRSLGVDGPNESADPQAMAIQRRAIEMQAQLIQRVEQFAALKPQQKKRVRPQINREYERISKKFQQYGFATPTLAQLIADPNAWESIQTKNKSAQSNAKITYPQLVEEAYLRTLNRFPDDDETKISIDFIQESKSPSDGLQSLLWALVNTKEFIISH</sequence>
<dbReference type="PANTHER" id="PTHR35889:SF3">
    <property type="entry name" value="F-BOX DOMAIN-CONTAINING PROTEIN"/>
    <property type="match status" value="1"/>
</dbReference>
<evidence type="ECO:0000259" key="3">
    <source>
        <dbReference type="Pfam" id="PF07587"/>
    </source>
</evidence>
<dbReference type="Pfam" id="PF07587">
    <property type="entry name" value="PSD1"/>
    <property type="match status" value="1"/>
</dbReference>
<feature type="domain" description="DUF1549" evidence="2">
    <location>
        <begin position="274"/>
        <end position="490"/>
    </location>
</feature>
<feature type="domain" description="DUF1553" evidence="3">
    <location>
        <begin position="590"/>
        <end position="777"/>
    </location>
</feature>
<dbReference type="InterPro" id="IPR011444">
    <property type="entry name" value="DUF1549"/>
</dbReference>
<dbReference type="AlphaFoldDB" id="A0A517N5P1"/>
<dbReference type="EMBL" id="CP036525">
    <property type="protein sequence ID" value="QDT02460.1"/>
    <property type="molecule type" value="Genomic_DNA"/>
</dbReference>
<keyword evidence="5" id="KW-1185">Reference proteome</keyword>
<reference evidence="4 5" key="1">
    <citation type="submission" date="2019-02" db="EMBL/GenBank/DDBJ databases">
        <title>Deep-cultivation of Planctomycetes and their phenomic and genomic characterization uncovers novel biology.</title>
        <authorList>
            <person name="Wiegand S."/>
            <person name="Jogler M."/>
            <person name="Boedeker C."/>
            <person name="Pinto D."/>
            <person name="Vollmers J."/>
            <person name="Rivas-Marin E."/>
            <person name="Kohn T."/>
            <person name="Peeters S.H."/>
            <person name="Heuer A."/>
            <person name="Rast P."/>
            <person name="Oberbeckmann S."/>
            <person name="Bunk B."/>
            <person name="Jeske O."/>
            <person name="Meyerdierks A."/>
            <person name="Storesund J.E."/>
            <person name="Kallscheuer N."/>
            <person name="Luecker S."/>
            <person name="Lage O.M."/>
            <person name="Pohl T."/>
            <person name="Merkel B.J."/>
            <person name="Hornburger P."/>
            <person name="Mueller R.-W."/>
            <person name="Bruemmer F."/>
            <person name="Labrenz M."/>
            <person name="Spormann A.M."/>
            <person name="Op den Camp H."/>
            <person name="Overmann J."/>
            <person name="Amann R."/>
            <person name="Jetten M.S.M."/>
            <person name="Mascher T."/>
            <person name="Medema M.H."/>
            <person name="Devos D.P."/>
            <person name="Kaster A.-K."/>
            <person name="Ovreas L."/>
            <person name="Rohde M."/>
            <person name="Galperin M.Y."/>
            <person name="Jogler C."/>
        </authorList>
    </citation>
    <scope>NUCLEOTIDE SEQUENCE [LARGE SCALE GENOMIC DNA]</scope>
    <source>
        <strain evidence="4 5">K22_7</strain>
    </source>
</reference>